<dbReference type="GO" id="GO:0036424">
    <property type="term" value="F:L-phosphoserine phosphatase activity"/>
    <property type="evidence" value="ECO:0007669"/>
    <property type="project" value="TreeGrafter"/>
</dbReference>
<name>A0A239A7Y8_9FIRM</name>
<proteinExistence type="inferred from homology"/>
<dbReference type="Gene3D" id="3.40.50.1000">
    <property type="entry name" value="HAD superfamily/HAD-like"/>
    <property type="match status" value="1"/>
</dbReference>
<accession>A0A239A7Y8</accession>
<comment type="pathway">
    <text evidence="2">Amino-acid biosynthesis; L-serine biosynthesis; L-serine from 3-phospho-D-glycerate: step 3/3.</text>
</comment>
<evidence type="ECO:0000256" key="10">
    <source>
        <dbReference type="ARBA" id="ARBA00048138"/>
    </source>
</evidence>
<dbReference type="SFLD" id="SFLDG01129">
    <property type="entry name" value="C1.5:_HAD__Beta-PGM__Phosphata"/>
    <property type="match status" value="1"/>
</dbReference>
<sequence length="222" mass="25083">MLILLRGEVKLKKFKAVCFDMDGTLITNTNSVEYVCQLNGKGKEVKEVELKEERNEISWIEADYIKAKFFTGLETKRIDEEFQEHIKVISNIEKTLEELRKNDIQSILVTAGPIQVGKVLGKMYKFDEIFGSLYEVNNVFFTGKILGHLGDSGKVESLNKFCSENNIELEEVVAIGDSASDIKVFEKSGKSIAINYSDKLIGKADVYIRTNDLFDVVEHIIG</sequence>
<dbReference type="Pfam" id="PF12710">
    <property type="entry name" value="HAD"/>
    <property type="match status" value="1"/>
</dbReference>
<dbReference type="EMBL" id="FZOJ01000001">
    <property type="protein sequence ID" value="SNR91727.1"/>
    <property type="molecule type" value="Genomic_DNA"/>
</dbReference>
<organism evidence="12 13">
    <name type="scientific">Anaerovirgula multivorans</name>
    <dbReference type="NCBI Taxonomy" id="312168"/>
    <lineage>
        <taxon>Bacteria</taxon>
        <taxon>Bacillati</taxon>
        <taxon>Bacillota</taxon>
        <taxon>Clostridia</taxon>
        <taxon>Peptostreptococcales</taxon>
        <taxon>Natronincolaceae</taxon>
        <taxon>Anaerovirgula</taxon>
    </lineage>
</organism>
<keyword evidence="13" id="KW-1185">Reference proteome</keyword>
<dbReference type="GO" id="GO:0005737">
    <property type="term" value="C:cytoplasm"/>
    <property type="evidence" value="ECO:0007669"/>
    <property type="project" value="TreeGrafter"/>
</dbReference>
<evidence type="ECO:0000256" key="1">
    <source>
        <dbReference type="ARBA" id="ARBA00001946"/>
    </source>
</evidence>
<protein>
    <recommendedName>
        <fullName evidence="4">phosphoserine phosphatase</fullName>
        <ecNumber evidence="4">3.1.3.3</ecNumber>
    </recommendedName>
</protein>
<keyword evidence="7" id="KW-0378">Hydrolase</keyword>
<reference evidence="12 13" key="1">
    <citation type="submission" date="2017-06" db="EMBL/GenBank/DDBJ databases">
        <authorList>
            <person name="Kim H.J."/>
            <person name="Triplett B.A."/>
        </authorList>
    </citation>
    <scope>NUCLEOTIDE SEQUENCE [LARGE SCALE GENOMIC DNA]</scope>
    <source>
        <strain evidence="12 13">SCA</strain>
    </source>
</reference>
<dbReference type="GO" id="GO:0006564">
    <property type="term" value="P:L-serine biosynthetic process"/>
    <property type="evidence" value="ECO:0007669"/>
    <property type="project" value="UniProtKB-KW"/>
</dbReference>
<comment type="catalytic activity">
    <reaction evidence="10">
        <text>O-phospho-L-serine + H2O = L-serine + phosphate</text>
        <dbReference type="Rhea" id="RHEA:21208"/>
        <dbReference type="ChEBI" id="CHEBI:15377"/>
        <dbReference type="ChEBI" id="CHEBI:33384"/>
        <dbReference type="ChEBI" id="CHEBI:43474"/>
        <dbReference type="ChEBI" id="CHEBI:57524"/>
        <dbReference type="EC" id="3.1.3.3"/>
    </reaction>
</comment>
<keyword evidence="9" id="KW-0718">Serine biosynthesis</keyword>
<evidence type="ECO:0000256" key="4">
    <source>
        <dbReference type="ARBA" id="ARBA00012640"/>
    </source>
</evidence>
<evidence type="ECO:0000256" key="3">
    <source>
        <dbReference type="ARBA" id="ARBA00009184"/>
    </source>
</evidence>
<gene>
    <name evidence="12" type="ORF">SAMN05446037_1001407</name>
</gene>
<dbReference type="NCBIfam" id="TIGR01488">
    <property type="entry name" value="HAD-SF-IB"/>
    <property type="match status" value="1"/>
</dbReference>
<evidence type="ECO:0000313" key="13">
    <source>
        <dbReference type="Proteomes" id="UP000198304"/>
    </source>
</evidence>
<dbReference type="SFLD" id="SFLDS00003">
    <property type="entry name" value="Haloacid_Dehalogenase"/>
    <property type="match status" value="1"/>
</dbReference>
<keyword evidence="6" id="KW-0479">Metal-binding</keyword>
<comment type="catalytic activity">
    <reaction evidence="11">
        <text>O-phospho-D-serine + H2O = D-serine + phosphate</text>
        <dbReference type="Rhea" id="RHEA:24873"/>
        <dbReference type="ChEBI" id="CHEBI:15377"/>
        <dbReference type="ChEBI" id="CHEBI:35247"/>
        <dbReference type="ChEBI" id="CHEBI:43474"/>
        <dbReference type="ChEBI" id="CHEBI:58680"/>
        <dbReference type="EC" id="3.1.3.3"/>
    </reaction>
</comment>
<dbReference type="InterPro" id="IPR050582">
    <property type="entry name" value="HAD-like_SerB"/>
</dbReference>
<dbReference type="EC" id="3.1.3.3" evidence="4"/>
<keyword evidence="5" id="KW-0028">Amino-acid biosynthesis</keyword>
<comment type="similarity">
    <text evidence="3">Belongs to the HAD-like hydrolase superfamily. SerB family.</text>
</comment>
<dbReference type="PANTHER" id="PTHR43344:SF2">
    <property type="entry name" value="PHOSPHOSERINE PHOSPHATASE"/>
    <property type="match status" value="1"/>
</dbReference>
<dbReference type="InterPro" id="IPR023214">
    <property type="entry name" value="HAD_sf"/>
</dbReference>
<dbReference type="PANTHER" id="PTHR43344">
    <property type="entry name" value="PHOSPHOSERINE PHOSPHATASE"/>
    <property type="match status" value="1"/>
</dbReference>
<evidence type="ECO:0000256" key="8">
    <source>
        <dbReference type="ARBA" id="ARBA00022842"/>
    </source>
</evidence>
<keyword evidence="8" id="KW-0460">Magnesium</keyword>
<dbReference type="SUPFAM" id="SSF56784">
    <property type="entry name" value="HAD-like"/>
    <property type="match status" value="1"/>
</dbReference>
<evidence type="ECO:0000256" key="6">
    <source>
        <dbReference type="ARBA" id="ARBA00022723"/>
    </source>
</evidence>
<evidence type="ECO:0000313" key="12">
    <source>
        <dbReference type="EMBL" id="SNR91727.1"/>
    </source>
</evidence>
<evidence type="ECO:0000256" key="2">
    <source>
        <dbReference type="ARBA" id="ARBA00005135"/>
    </source>
</evidence>
<evidence type="ECO:0000256" key="11">
    <source>
        <dbReference type="ARBA" id="ARBA00048523"/>
    </source>
</evidence>
<dbReference type="InterPro" id="IPR036412">
    <property type="entry name" value="HAD-like_sf"/>
</dbReference>
<evidence type="ECO:0000256" key="7">
    <source>
        <dbReference type="ARBA" id="ARBA00022801"/>
    </source>
</evidence>
<comment type="cofactor">
    <cofactor evidence="1">
        <name>Mg(2+)</name>
        <dbReference type="ChEBI" id="CHEBI:18420"/>
    </cofactor>
</comment>
<dbReference type="AlphaFoldDB" id="A0A239A7Y8"/>
<dbReference type="GO" id="GO:0000287">
    <property type="term" value="F:magnesium ion binding"/>
    <property type="evidence" value="ECO:0007669"/>
    <property type="project" value="TreeGrafter"/>
</dbReference>
<evidence type="ECO:0000256" key="5">
    <source>
        <dbReference type="ARBA" id="ARBA00022605"/>
    </source>
</evidence>
<evidence type="ECO:0000256" key="9">
    <source>
        <dbReference type="ARBA" id="ARBA00023299"/>
    </source>
</evidence>
<dbReference type="Proteomes" id="UP000198304">
    <property type="component" value="Unassembled WGS sequence"/>
</dbReference>